<keyword evidence="6" id="KW-0256">Endoplasmic reticulum</keyword>
<reference evidence="12" key="3">
    <citation type="submission" date="2025-09" db="UniProtKB">
        <authorList>
            <consortium name="Ensembl"/>
        </authorList>
    </citation>
    <scope>IDENTIFICATION</scope>
</reference>
<feature type="domain" description="ER membrane protein complex subunit 1 C-terminal" evidence="11">
    <location>
        <begin position="31"/>
        <end position="106"/>
    </location>
</feature>
<dbReference type="GeneTree" id="ENSGT00390000002461"/>
<evidence type="ECO:0000256" key="8">
    <source>
        <dbReference type="ARBA" id="ARBA00023136"/>
    </source>
</evidence>
<evidence type="ECO:0000256" key="1">
    <source>
        <dbReference type="ARBA" id="ARBA00004115"/>
    </source>
</evidence>
<dbReference type="GO" id="GO:0034975">
    <property type="term" value="P:protein folding in endoplasmic reticulum"/>
    <property type="evidence" value="ECO:0007669"/>
    <property type="project" value="TreeGrafter"/>
</dbReference>
<evidence type="ECO:0000256" key="7">
    <source>
        <dbReference type="ARBA" id="ARBA00022989"/>
    </source>
</evidence>
<reference evidence="12" key="2">
    <citation type="submission" date="2025-08" db="UniProtKB">
        <authorList>
            <consortium name="Ensembl"/>
        </authorList>
    </citation>
    <scope>IDENTIFICATION</scope>
</reference>
<keyword evidence="8 10" id="KW-0472">Membrane</keyword>
<dbReference type="Proteomes" id="UP000314982">
    <property type="component" value="Unassembled WGS sequence"/>
</dbReference>
<reference evidence="13" key="1">
    <citation type="submission" date="2018-06" db="EMBL/GenBank/DDBJ databases">
        <title>Genome assembly of Danube salmon.</title>
        <authorList>
            <person name="Macqueen D.J."/>
            <person name="Gundappa M.K."/>
        </authorList>
    </citation>
    <scope>NUCLEOTIDE SEQUENCE [LARGE SCALE GENOMIC DNA]</scope>
</reference>
<feature type="transmembrane region" description="Helical" evidence="10">
    <location>
        <begin position="16"/>
        <end position="41"/>
    </location>
</feature>
<accession>A0A4W5PP35</accession>
<dbReference type="InterPro" id="IPR026895">
    <property type="entry name" value="EMC1"/>
</dbReference>
<keyword evidence="7 10" id="KW-1133">Transmembrane helix</keyword>
<evidence type="ECO:0000256" key="2">
    <source>
        <dbReference type="ARBA" id="ARBA00007904"/>
    </source>
</evidence>
<evidence type="ECO:0000256" key="10">
    <source>
        <dbReference type="SAM" id="Phobius"/>
    </source>
</evidence>
<dbReference type="InterPro" id="IPR011678">
    <property type="entry name" value="EMC1_C"/>
</dbReference>
<dbReference type="Pfam" id="PF07774">
    <property type="entry name" value="EMC1_C"/>
    <property type="match status" value="1"/>
</dbReference>
<evidence type="ECO:0000259" key="11">
    <source>
        <dbReference type="Pfam" id="PF07774"/>
    </source>
</evidence>
<evidence type="ECO:0000313" key="12">
    <source>
        <dbReference type="Ensembl" id="ENSHHUP00000065257.1"/>
    </source>
</evidence>
<comment type="subcellular location">
    <subcellularLocation>
        <location evidence="1">Endoplasmic reticulum membrane</location>
        <topology evidence="1">Single-pass type I membrane protein</topology>
    </subcellularLocation>
</comment>
<evidence type="ECO:0000313" key="13">
    <source>
        <dbReference type="Proteomes" id="UP000314982"/>
    </source>
</evidence>
<keyword evidence="13" id="KW-1185">Reference proteome</keyword>
<protein>
    <recommendedName>
        <fullName evidence="3">ER membrane protein complex subunit 1</fullName>
    </recommendedName>
</protein>
<evidence type="ECO:0000256" key="4">
    <source>
        <dbReference type="ARBA" id="ARBA00022692"/>
    </source>
</evidence>
<dbReference type="GO" id="GO:0072546">
    <property type="term" value="C:EMC complex"/>
    <property type="evidence" value="ECO:0007669"/>
    <property type="project" value="InterPro"/>
</dbReference>
<sequence length="137" mass="15452">MVSCTSLVDIMPSFSIISIVIHFALAISFSVGLPSGAILSLPKMFLDPRRPEVVTEHSREENLIPYAPEMPIRTEWFINYNQTVLRVKGIYTAPSGLESTCLVSLWSITVVSNLFRLLYHKVQNTLGVLLVYISFYQ</sequence>
<comment type="similarity">
    <text evidence="2">Belongs to the EMC1 family.</text>
</comment>
<keyword evidence="9" id="KW-0325">Glycoprotein</keyword>
<organism evidence="12 13">
    <name type="scientific">Hucho hucho</name>
    <name type="common">huchen</name>
    <dbReference type="NCBI Taxonomy" id="62062"/>
    <lineage>
        <taxon>Eukaryota</taxon>
        <taxon>Metazoa</taxon>
        <taxon>Chordata</taxon>
        <taxon>Craniata</taxon>
        <taxon>Vertebrata</taxon>
        <taxon>Euteleostomi</taxon>
        <taxon>Actinopterygii</taxon>
        <taxon>Neopterygii</taxon>
        <taxon>Teleostei</taxon>
        <taxon>Protacanthopterygii</taxon>
        <taxon>Salmoniformes</taxon>
        <taxon>Salmonidae</taxon>
        <taxon>Salmoninae</taxon>
        <taxon>Hucho</taxon>
    </lineage>
</organism>
<evidence type="ECO:0000256" key="3">
    <source>
        <dbReference type="ARBA" id="ARBA00020824"/>
    </source>
</evidence>
<keyword evidence="4 10" id="KW-0812">Transmembrane</keyword>
<dbReference type="AlphaFoldDB" id="A0A4W5PP35"/>
<evidence type="ECO:0000256" key="9">
    <source>
        <dbReference type="ARBA" id="ARBA00023180"/>
    </source>
</evidence>
<dbReference type="STRING" id="62062.ENSHHUP00000065257"/>
<dbReference type="PANTHER" id="PTHR21573">
    <property type="entry name" value="ER MEMBRANE PROTEIN COMPLEX SUBUNIT 1"/>
    <property type="match status" value="1"/>
</dbReference>
<keyword evidence="5" id="KW-0732">Signal</keyword>
<name>A0A4W5PP35_9TELE</name>
<dbReference type="Ensembl" id="ENSHHUT00000067468.1">
    <property type="protein sequence ID" value="ENSHHUP00000065257.1"/>
    <property type="gene ID" value="ENSHHUG00000038523.1"/>
</dbReference>
<proteinExistence type="inferred from homology"/>
<evidence type="ECO:0000256" key="5">
    <source>
        <dbReference type="ARBA" id="ARBA00022729"/>
    </source>
</evidence>
<dbReference type="PANTHER" id="PTHR21573:SF0">
    <property type="entry name" value="ER MEMBRANE PROTEIN COMPLEX SUBUNIT 1"/>
    <property type="match status" value="1"/>
</dbReference>
<evidence type="ECO:0000256" key="6">
    <source>
        <dbReference type="ARBA" id="ARBA00022824"/>
    </source>
</evidence>